<dbReference type="GO" id="GO:0031647">
    <property type="term" value="P:regulation of protein stability"/>
    <property type="evidence" value="ECO:0007669"/>
    <property type="project" value="UniProtKB-ARBA"/>
</dbReference>
<dbReference type="PROSITE" id="PS00560">
    <property type="entry name" value="CARBOXYPEPT_SER_HIS"/>
    <property type="match status" value="1"/>
</dbReference>
<dbReference type="PRINTS" id="PR00724">
    <property type="entry name" value="CRBOXYPTASEC"/>
</dbReference>
<dbReference type="FunFam" id="3.40.50.1820:FF:000335">
    <property type="entry name" value="Carboxypeptidase"/>
    <property type="match status" value="1"/>
</dbReference>
<keyword evidence="7" id="KW-1185">Reference proteome</keyword>
<evidence type="ECO:0000313" key="7">
    <source>
        <dbReference type="Proteomes" id="UP000887566"/>
    </source>
</evidence>
<dbReference type="Proteomes" id="UP000887566">
    <property type="component" value="Unplaced"/>
</dbReference>
<dbReference type="InterPro" id="IPR033124">
    <property type="entry name" value="Ser_caboxypep_his_AS"/>
</dbReference>
<evidence type="ECO:0000256" key="3">
    <source>
        <dbReference type="ARBA" id="ARBA00022670"/>
    </source>
</evidence>
<reference evidence="8" key="1">
    <citation type="submission" date="2022-11" db="UniProtKB">
        <authorList>
            <consortium name="WormBaseParasite"/>
        </authorList>
    </citation>
    <scope>IDENTIFICATION</scope>
</reference>
<dbReference type="PROSITE" id="PS00131">
    <property type="entry name" value="CARBOXYPEPT_SER_SER"/>
    <property type="match status" value="1"/>
</dbReference>
<dbReference type="WBParaSite" id="PSAMB.scaffold155size71331.g2725.t1">
    <property type="protein sequence ID" value="PSAMB.scaffold155size71331.g2725.t1"/>
    <property type="gene ID" value="PSAMB.scaffold155size71331.g2725"/>
</dbReference>
<dbReference type="SUPFAM" id="SSF53474">
    <property type="entry name" value="alpha/beta-Hydrolases"/>
    <property type="match status" value="1"/>
</dbReference>
<feature type="compositionally biased region" description="Low complexity" evidence="6">
    <location>
        <begin position="525"/>
        <end position="549"/>
    </location>
</feature>
<dbReference type="PANTHER" id="PTHR11802">
    <property type="entry name" value="SERINE PROTEASE FAMILY S10 SERINE CARBOXYPEPTIDASE"/>
    <property type="match status" value="1"/>
</dbReference>
<dbReference type="GO" id="GO:0004185">
    <property type="term" value="F:serine-type carboxypeptidase activity"/>
    <property type="evidence" value="ECO:0007669"/>
    <property type="project" value="UniProtKB-UniRule"/>
</dbReference>
<dbReference type="GO" id="GO:1904715">
    <property type="term" value="P:negative regulation of chaperone-mediated autophagy"/>
    <property type="evidence" value="ECO:0007669"/>
    <property type="project" value="UniProtKB-ARBA"/>
</dbReference>
<feature type="region of interest" description="Disordered" evidence="6">
    <location>
        <begin position="513"/>
        <end position="549"/>
    </location>
</feature>
<feature type="region of interest" description="Disordered" evidence="6">
    <location>
        <begin position="566"/>
        <end position="587"/>
    </location>
</feature>
<dbReference type="PANTHER" id="PTHR11802:SF70">
    <property type="entry name" value="SERINE CARBOXYPEPTIDASE CTSA-3.1"/>
    <property type="match status" value="1"/>
</dbReference>
<keyword evidence="2 5" id="KW-0121">Carboxypeptidase</keyword>
<dbReference type="AlphaFoldDB" id="A0A914V5H6"/>
<dbReference type="GO" id="GO:0006508">
    <property type="term" value="P:proteolysis"/>
    <property type="evidence" value="ECO:0007669"/>
    <property type="project" value="UniProtKB-KW"/>
</dbReference>
<dbReference type="InterPro" id="IPR001563">
    <property type="entry name" value="Peptidase_S10"/>
</dbReference>
<keyword evidence="5" id="KW-0732">Signal</keyword>
<dbReference type="InterPro" id="IPR029058">
    <property type="entry name" value="AB_hydrolase_fold"/>
</dbReference>
<dbReference type="EC" id="3.4.16.-" evidence="5"/>
<dbReference type="InterPro" id="IPR018202">
    <property type="entry name" value="Ser_caboxypep_ser_AS"/>
</dbReference>
<sequence length="608" mass="66410">MIPLLIAVFLIAFTPCSAQNAAADEIKNLPGVSFNTNFKQYSGYLNANQQGTWKLHYWLVESQGNAATDPLILWLNGGPGCSSVGGLFEELGPFYPERDGNSLYENVFSWNKVANVLFLESPLGVGFSYDTSNPSNVKADDDMIALENYQALFDFFTNVQPAYANKTFYITGESYAGIYLPTLAQQLVQGINNGSFPNKNFQGMAIGNGYMNVKHLTNSLVLWSNYHGLIALEDWESIKTSCCNNQDVDKCNFYAFLKTTDNLNFLSDGSICGNYVYQLLTDQSPPWPANQDQYNFYQDCYDPLPTTSTSSPMINFIKSHPNIAATNPHGTASILWYDSTDSQRGNPCWSDTATGIFLNKPEVQAALHINSNWQNAVQTWHDCNDNIYGNYTVKYIDTTSFFQYVINNVKTPNFRILVYNGDVDTVCNYLGDSWHIRDLANSLNMTDQPRTPWTFRNQIAGYVQRYTGQSSVTIDVLTVKGAGHFVPNDRPGPALQMIANFIGNIANYSTATGIDVTPKGPPPSTDTTTTTPTPTTTTAPTPCASIPTSTTTTAASVTTAITNTVSNTTTTTPSTTSTTTTTTTTGAGAASSSLLLVATSAVLVKLLL</sequence>
<protein>
    <recommendedName>
        <fullName evidence="5">Carboxypeptidase</fullName>
        <ecNumber evidence="5">3.4.16.-</ecNumber>
    </recommendedName>
</protein>
<dbReference type="Pfam" id="PF00450">
    <property type="entry name" value="Peptidase_S10"/>
    <property type="match status" value="1"/>
</dbReference>
<evidence type="ECO:0000256" key="4">
    <source>
        <dbReference type="ARBA" id="ARBA00022801"/>
    </source>
</evidence>
<evidence type="ECO:0000256" key="2">
    <source>
        <dbReference type="ARBA" id="ARBA00022645"/>
    </source>
</evidence>
<evidence type="ECO:0000256" key="6">
    <source>
        <dbReference type="SAM" id="MobiDB-lite"/>
    </source>
</evidence>
<proteinExistence type="inferred from homology"/>
<feature type="chain" id="PRO_5038168050" description="Carboxypeptidase" evidence="5">
    <location>
        <begin position="19"/>
        <end position="608"/>
    </location>
</feature>
<comment type="similarity">
    <text evidence="1 5">Belongs to the peptidase S10 family.</text>
</comment>
<dbReference type="Gene3D" id="3.40.50.1820">
    <property type="entry name" value="alpha/beta hydrolase"/>
    <property type="match status" value="1"/>
</dbReference>
<organism evidence="7 8">
    <name type="scientific">Plectus sambesii</name>
    <dbReference type="NCBI Taxonomy" id="2011161"/>
    <lineage>
        <taxon>Eukaryota</taxon>
        <taxon>Metazoa</taxon>
        <taxon>Ecdysozoa</taxon>
        <taxon>Nematoda</taxon>
        <taxon>Chromadorea</taxon>
        <taxon>Plectida</taxon>
        <taxon>Plectina</taxon>
        <taxon>Plectoidea</taxon>
        <taxon>Plectidae</taxon>
        <taxon>Plectus</taxon>
    </lineage>
</organism>
<feature type="signal peptide" evidence="5">
    <location>
        <begin position="1"/>
        <end position="18"/>
    </location>
</feature>
<keyword evidence="3 5" id="KW-0645">Protease</keyword>
<evidence type="ECO:0000256" key="1">
    <source>
        <dbReference type="ARBA" id="ARBA00009431"/>
    </source>
</evidence>
<evidence type="ECO:0000313" key="8">
    <source>
        <dbReference type="WBParaSite" id="PSAMB.scaffold155size71331.g2725.t1"/>
    </source>
</evidence>
<name>A0A914V5H6_9BILA</name>
<keyword evidence="4 5" id="KW-0378">Hydrolase</keyword>
<evidence type="ECO:0000256" key="5">
    <source>
        <dbReference type="RuleBase" id="RU361156"/>
    </source>
</evidence>
<accession>A0A914V5H6</accession>